<accession>A0ABX0V0K8</accession>
<evidence type="ECO:0000256" key="4">
    <source>
        <dbReference type="PROSITE-ProRule" id="PRU00335"/>
    </source>
</evidence>
<dbReference type="Pfam" id="PF00440">
    <property type="entry name" value="TetR_N"/>
    <property type="match status" value="1"/>
</dbReference>
<dbReference type="PANTHER" id="PTHR30055">
    <property type="entry name" value="HTH-TYPE TRANSCRIPTIONAL REGULATOR RUTR"/>
    <property type="match status" value="1"/>
</dbReference>
<dbReference type="PANTHER" id="PTHR30055:SF234">
    <property type="entry name" value="HTH-TYPE TRANSCRIPTIONAL REGULATOR BETI"/>
    <property type="match status" value="1"/>
</dbReference>
<dbReference type="InterPro" id="IPR001647">
    <property type="entry name" value="HTH_TetR"/>
</dbReference>
<dbReference type="RefSeq" id="WP_166953468.1">
    <property type="nucleotide sequence ID" value="NZ_JAASQI010000006.1"/>
</dbReference>
<proteinExistence type="predicted"/>
<dbReference type="SUPFAM" id="SSF46689">
    <property type="entry name" value="Homeodomain-like"/>
    <property type="match status" value="1"/>
</dbReference>
<dbReference type="InterPro" id="IPR050109">
    <property type="entry name" value="HTH-type_TetR-like_transc_reg"/>
</dbReference>
<evidence type="ECO:0000256" key="3">
    <source>
        <dbReference type="ARBA" id="ARBA00023163"/>
    </source>
</evidence>
<keyword evidence="3" id="KW-0804">Transcription</keyword>
<dbReference type="SUPFAM" id="SSF48498">
    <property type="entry name" value="Tetracyclin repressor-like, C-terminal domain"/>
    <property type="match status" value="1"/>
</dbReference>
<keyword evidence="2 4" id="KW-0238">DNA-binding</keyword>
<name>A0ABX0V0K8_9HYPH</name>
<evidence type="ECO:0000313" key="6">
    <source>
        <dbReference type="EMBL" id="NIJ58744.1"/>
    </source>
</evidence>
<evidence type="ECO:0000313" key="7">
    <source>
        <dbReference type="Proteomes" id="UP001429580"/>
    </source>
</evidence>
<reference evidence="6 7" key="1">
    <citation type="submission" date="2020-03" db="EMBL/GenBank/DDBJ databases">
        <title>Genomic Encyclopedia of Type Strains, Phase IV (KMG-IV): sequencing the most valuable type-strain genomes for metagenomic binning, comparative biology and taxonomic classification.</title>
        <authorList>
            <person name="Goeker M."/>
        </authorList>
    </citation>
    <scope>NUCLEOTIDE SEQUENCE [LARGE SCALE GENOMIC DNA]</scope>
    <source>
        <strain evidence="6 7">DSM 103870</strain>
    </source>
</reference>
<sequence length="226" mass="25502">MQYYLNVFNKRYYQWEKMTMPRQPMTPEQTEAVRRRILKEAALIVAEEGIGALSMRYVASKMGMTGGALYRYFPSRQDLILAHFSIGMSDLHERLMAGETSPDPLTALRDYALSYADFALSDPIRFRLMFLEDNKATENAGVNFETVAAVYGEFVRRMAAAMDARALAPGEPKPSTDVLWAGLHGSVTLAIVSPEMDLGDPREFIERTIDTILKGLSQGERRHEHS</sequence>
<dbReference type="Proteomes" id="UP001429580">
    <property type="component" value="Unassembled WGS sequence"/>
</dbReference>
<dbReference type="InterPro" id="IPR009057">
    <property type="entry name" value="Homeodomain-like_sf"/>
</dbReference>
<dbReference type="InterPro" id="IPR025996">
    <property type="entry name" value="MT1864/Rv1816-like_C"/>
</dbReference>
<dbReference type="InterPro" id="IPR036271">
    <property type="entry name" value="Tet_transcr_reg_TetR-rel_C_sf"/>
</dbReference>
<keyword evidence="1" id="KW-0805">Transcription regulation</keyword>
<gene>
    <name evidence="6" type="ORF">FHS82_002599</name>
</gene>
<feature type="domain" description="HTH tetR-type" evidence="5">
    <location>
        <begin position="31"/>
        <end position="91"/>
    </location>
</feature>
<evidence type="ECO:0000256" key="1">
    <source>
        <dbReference type="ARBA" id="ARBA00023015"/>
    </source>
</evidence>
<evidence type="ECO:0000256" key="2">
    <source>
        <dbReference type="ARBA" id="ARBA00023125"/>
    </source>
</evidence>
<dbReference type="PRINTS" id="PR00455">
    <property type="entry name" value="HTHTETR"/>
</dbReference>
<comment type="caution">
    <text evidence="6">The sequence shown here is derived from an EMBL/GenBank/DDBJ whole genome shotgun (WGS) entry which is preliminary data.</text>
</comment>
<dbReference type="EMBL" id="JAASQI010000006">
    <property type="protein sequence ID" value="NIJ58744.1"/>
    <property type="molecule type" value="Genomic_DNA"/>
</dbReference>
<organism evidence="6 7">
    <name type="scientific">Pseudochelatococcus lubricantis</name>
    <dbReference type="NCBI Taxonomy" id="1538102"/>
    <lineage>
        <taxon>Bacteria</taxon>
        <taxon>Pseudomonadati</taxon>
        <taxon>Pseudomonadota</taxon>
        <taxon>Alphaproteobacteria</taxon>
        <taxon>Hyphomicrobiales</taxon>
        <taxon>Chelatococcaceae</taxon>
        <taxon>Pseudochelatococcus</taxon>
    </lineage>
</organism>
<protein>
    <submittedName>
        <fullName evidence="6">AcrR family transcriptional regulator</fullName>
    </submittedName>
</protein>
<keyword evidence="7" id="KW-1185">Reference proteome</keyword>
<dbReference type="Gene3D" id="1.10.357.10">
    <property type="entry name" value="Tetracycline Repressor, domain 2"/>
    <property type="match status" value="1"/>
</dbReference>
<evidence type="ECO:0000259" key="5">
    <source>
        <dbReference type="PROSITE" id="PS50977"/>
    </source>
</evidence>
<feature type="DNA-binding region" description="H-T-H motif" evidence="4">
    <location>
        <begin position="54"/>
        <end position="73"/>
    </location>
</feature>
<dbReference type="PROSITE" id="PS50977">
    <property type="entry name" value="HTH_TETR_2"/>
    <property type="match status" value="1"/>
</dbReference>
<dbReference type="Pfam" id="PF13305">
    <property type="entry name" value="TetR_C_33"/>
    <property type="match status" value="1"/>
</dbReference>